<dbReference type="InterPro" id="IPR003599">
    <property type="entry name" value="Ig_sub"/>
</dbReference>
<evidence type="ECO:0000256" key="3">
    <source>
        <dbReference type="ARBA" id="ARBA00023319"/>
    </source>
</evidence>
<evidence type="ECO:0000313" key="6">
    <source>
        <dbReference type="EMBL" id="VDK88965.1"/>
    </source>
</evidence>
<dbReference type="InterPro" id="IPR007110">
    <property type="entry name" value="Ig-like_dom"/>
</dbReference>
<organism evidence="6 7">
    <name type="scientific">Dibothriocephalus latus</name>
    <name type="common">Fish tapeworm</name>
    <name type="synonym">Diphyllobothrium latum</name>
    <dbReference type="NCBI Taxonomy" id="60516"/>
    <lineage>
        <taxon>Eukaryota</taxon>
        <taxon>Metazoa</taxon>
        <taxon>Spiralia</taxon>
        <taxon>Lophotrochozoa</taxon>
        <taxon>Platyhelminthes</taxon>
        <taxon>Cestoda</taxon>
        <taxon>Eucestoda</taxon>
        <taxon>Diphyllobothriidea</taxon>
        <taxon>Diphyllobothriidae</taxon>
        <taxon>Dibothriocephalus</taxon>
    </lineage>
</organism>
<evidence type="ECO:0000256" key="1">
    <source>
        <dbReference type="ARBA" id="ARBA00022729"/>
    </source>
</evidence>
<evidence type="ECO:0000256" key="2">
    <source>
        <dbReference type="ARBA" id="ARBA00023157"/>
    </source>
</evidence>
<keyword evidence="2" id="KW-1015">Disulfide bond</keyword>
<dbReference type="PROSITE" id="PS50835">
    <property type="entry name" value="IG_LIKE"/>
    <property type="match status" value="4"/>
</dbReference>
<dbReference type="AlphaFoldDB" id="A0A3P6U4K5"/>
<dbReference type="GO" id="GO:0050808">
    <property type="term" value="P:synapse organization"/>
    <property type="evidence" value="ECO:0007669"/>
    <property type="project" value="TreeGrafter"/>
</dbReference>
<dbReference type="GO" id="GO:0007156">
    <property type="term" value="P:homophilic cell adhesion via plasma membrane adhesion molecules"/>
    <property type="evidence" value="ECO:0007669"/>
    <property type="project" value="TreeGrafter"/>
</dbReference>
<keyword evidence="7" id="KW-1185">Reference proteome</keyword>
<keyword evidence="3" id="KW-0393">Immunoglobulin domain</keyword>
<gene>
    <name evidence="6" type="ORF">DILT_LOCUS4298</name>
</gene>
<dbReference type="InterPro" id="IPR013098">
    <property type="entry name" value="Ig_I-set"/>
</dbReference>
<feature type="region of interest" description="Disordered" evidence="4">
    <location>
        <begin position="401"/>
        <end position="423"/>
    </location>
</feature>
<dbReference type="GO" id="GO:0030424">
    <property type="term" value="C:axon"/>
    <property type="evidence" value="ECO:0007669"/>
    <property type="project" value="TreeGrafter"/>
</dbReference>
<dbReference type="Gene3D" id="2.60.40.10">
    <property type="entry name" value="Immunoglobulins"/>
    <property type="match status" value="5"/>
</dbReference>
<feature type="domain" description="Ig-like" evidence="5">
    <location>
        <begin position="305"/>
        <end position="397"/>
    </location>
</feature>
<evidence type="ECO:0000313" key="7">
    <source>
        <dbReference type="Proteomes" id="UP000281553"/>
    </source>
</evidence>
<dbReference type="InterPro" id="IPR036179">
    <property type="entry name" value="Ig-like_dom_sf"/>
</dbReference>
<reference evidence="6 7" key="1">
    <citation type="submission" date="2018-11" db="EMBL/GenBank/DDBJ databases">
        <authorList>
            <consortium name="Pathogen Informatics"/>
        </authorList>
    </citation>
    <scope>NUCLEOTIDE SEQUENCE [LARGE SCALE GENOMIC DNA]</scope>
</reference>
<dbReference type="GO" id="GO:0043025">
    <property type="term" value="C:neuronal cell body"/>
    <property type="evidence" value="ECO:0007669"/>
    <property type="project" value="TreeGrafter"/>
</dbReference>
<dbReference type="EMBL" id="UYRU01045218">
    <property type="protein sequence ID" value="VDK88965.1"/>
    <property type="molecule type" value="Genomic_DNA"/>
</dbReference>
<proteinExistence type="predicted"/>
<dbReference type="Pfam" id="PF07679">
    <property type="entry name" value="I-set"/>
    <property type="match status" value="4"/>
</dbReference>
<dbReference type="OrthoDB" id="504170at2759"/>
<dbReference type="InterPro" id="IPR003598">
    <property type="entry name" value="Ig_sub2"/>
</dbReference>
<dbReference type="InterPro" id="IPR050958">
    <property type="entry name" value="Cell_Adh-Cytoskel_Orgn"/>
</dbReference>
<dbReference type="PANTHER" id="PTHR45080">
    <property type="entry name" value="CONTACTIN 5"/>
    <property type="match status" value="1"/>
</dbReference>
<evidence type="ECO:0000256" key="4">
    <source>
        <dbReference type="SAM" id="MobiDB-lite"/>
    </source>
</evidence>
<dbReference type="SUPFAM" id="SSF48726">
    <property type="entry name" value="Immunoglobulin"/>
    <property type="match status" value="5"/>
</dbReference>
<feature type="domain" description="Ig-like" evidence="5">
    <location>
        <begin position="104"/>
        <end position="199"/>
    </location>
</feature>
<dbReference type="SMART" id="SM00408">
    <property type="entry name" value="IGc2"/>
    <property type="match status" value="4"/>
</dbReference>
<dbReference type="SMART" id="SM00409">
    <property type="entry name" value="IG"/>
    <property type="match status" value="5"/>
</dbReference>
<dbReference type="Proteomes" id="UP000281553">
    <property type="component" value="Unassembled WGS sequence"/>
</dbReference>
<name>A0A3P6U4K5_DIBLA</name>
<feature type="domain" description="Ig-like" evidence="5">
    <location>
        <begin position="213"/>
        <end position="303"/>
    </location>
</feature>
<dbReference type="InterPro" id="IPR013783">
    <property type="entry name" value="Ig-like_fold"/>
</dbReference>
<dbReference type="FunFam" id="2.60.40.10:FF:000032">
    <property type="entry name" value="palladin isoform X1"/>
    <property type="match status" value="2"/>
</dbReference>
<dbReference type="PANTHER" id="PTHR45080:SF8">
    <property type="entry name" value="IG-LIKE DOMAIN-CONTAINING PROTEIN"/>
    <property type="match status" value="1"/>
</dbReference>
<protein>
    <recommendedName>
        <fullName evidence="5">Ig-like domain-containing protein</fullName>
    </recommendedName>
</protein>
<dbReference type="GO" id="GO:0005886">
    <property type="term" value="C:plasma membrane"/>
    <property type="evidence" value="ECO:0007669"/>
    <property type="project" value="TreeGrafter"/>
</dbReference>
<keyword evidence="1" id="KW-0732">Signal</keyword>
<accession>A0A3P6U4K5</accession>
<feature type="domain" description="Ig-like" evidence="5">
    <location>
        <begin position="6"/>
        <end position="96"/>
    </location>
</feature>
<evidence type="ECO:0000259" key="5">
    <source>
        <dbReference type="PROSITE" id="PS50835"/>
    </source>
</evidence>
<sequence>MSGIAPKFTDKPKIKQAGKNVVFECTLTADPIGEISWSKEGTAIASGGRYKAGVQSSGTNHTLTLEISQINAQDGGDYAVLAKNAFGESSASIKLNLGTKAQPPKAPKFPNKPEIRKDKDTNEIVLSCLLEGKPKPELTFYLADKAIEEKPGKRTFVVTPLSEDNYTVEIRIASPTPEDGGNYRINAKNAAGESNASISLNLQAKEKTGDQPPAFEPSSIRKDGKAVVIECRCTAKPAPTFKWLKGSLEVRPRVGKYERKSTKDGAVYVEVLRILNFASIDADSYILVAKNSGGEAKATNVLKFPKVIGKPNITYSENNKKATIEVKCESSEACTVTWKKGATLLKDGGRFTIKNTQEEGTAVAVLTIDQLTEADNGIYDCEFTNSFGSVKATGSIKVQEYETEGPQKSSIPKLTSKPENKTAEPGSTVIIKLGYNGGTTAPVVKFLKRGLDVTTDSRAVVRVDTFGKTVSMTLRSVKAEDQALYTVQLLSGGKVCDTASFSLNVEKK</sequence>
<dbReference type="GO" id="GO:0008046">
    <property type="term" value="F:axon guidance receptor activity"/>
    <property type="evidence" value="ECO:0007669"/>
    <property type="project" value="TreeGrafter"/>
</dbReference>